<dbReference type="RefSeq" id="WP_227512581.1">
    <property type="nucleotide sequence ID" value="NZ_LXHB01000118.1"/>
</dbReference>
<evidence type="ECO:0000313" key="3">
    <source>
        <dbReference type="Proteomes" id="UP000078228"/>
    </source>
</evidence>
<feature type="transmembrane region" description="Helical" evidence="1">
    <location>
        <begin position="162"/>
        <end position="183"/>
    </location>
</feature>
<dbReference type="Proteomes" id="UP000078228">
    <property type="component" value="Unassembled WGS sequence"/>
</dbReference>
<organism evidence="2 3">
    <name type="scientific">Moraxella catarrhalis</name>
    <name type="common">Branhamella catarrhalis</name>
    <dbReference type="NCBI Taxonomy" id="480"/>
    <lineage>
        <taxon>Bacteria</taxon>
        <taxon>Pseudomonadati</taxon>
        <taxon>Pseudomonadota</taxon>
        <taxon>Gammaproteobacteria</taxon>
        <taxon>Moraxellales</taxon>
        <taxon>Moraxellaceae</taxon>
        <taxon>Moraxella</taxon>
    </lineage>
</organism>
<evidence type="ECO:0000313" key="2">
    <source>
        <dbReference type="EMBL" id="OAU97140.1"/>
    </source>
</evidence>
<comment type="caution">
    <text evidence="2">The sequence shown here is derived from an EMBL/GenBank/DDBJ whole genome shotgun (WGS) entry which is preliminary data.</text>
</comment>
<protein>
    <submittedName>
        <fullName evidence="2">Uncharacterized protein</fullName>
    </submittedName>
</protein>
<keyword evidence="1" id="KW-0472">Membrane</keyword>
<accession>A0A198ULC7</accession>
<sequence length="185" mass="20371">MMKNMAMADCGNSPPPPRQGNYIMNFTIFKQLSQFLQKSLEFFAWHSDNNATTKFQAVQPNRHTLAIFTPTVSDNSPTSVNISSLQDTDSITSYGGLIGVNTRPKGNSPSHLGMVVETCHPIFGWRKLTKFQGNPRMNKFLFTHTISKTISKFSIFTPVESLVLGFVLGLPIACLVIGVLAVMGV</sequence>
<keyword evidence="1" id="KW-0812">Transmembrane</keyword>
<keyword evidence="1" id="KW-1133">Transmembrane helix</keyword>
<dbReference type="EMBL" id="LXHC01000009">
    <property type="protein sequence ID" value="OAU97140.1"/>
    <property type="molecule type" value="Genomic_DNA"/>
</dbReference>
<reference evidence="2 3" key="1">
    <citation type="journal article" date="2016" name="Genome Biol. Evol.">
        <title>Comparative Genomic Analyses of the Moraxella catarrhalis Serosensitive and Seroresistant Lineages Demonstrate Their Independent Evolution.</title>
        <authorList>
            <person name="Earl J.P."/>
            <person name="de Vries S.P."/>
            <person name="Ahmed A."/>
            <person name="Powell E."/>
            <person name="Schultz M.P."/>
            <person name="Hermans P.W."/>
            <person name="Hill D.J."/>
            <person name="Zhou Z."/>
            <person name="Constantinidou C.I."/>
            <person name="Hu F.Z."/>
            <person name="Bootsma H.J."/>
            <person name="Ehrlich G.D."/>
        </authorList>
    </citation>
    <scope>NUCLEOTIDE SEQUENCE [LARGE SCALE GENOMIC DNA]</scope>
    <source>
        <strain evidence="2 3">Z7542</strain>
    </source>
</reference>
<gene>
    <name evidence="2" type="ORF">AO384_0737</name>
</gene>
<dbReference type="AlphaFoldDB" id="A0A198ULC7"/>
<name>A0A198ULC7_MORCA</name>
<evidence type="ECO:0000256" key="1">
    <source>
        <dbReference type="SAM" id="Phobius"/>
    </source>
</evidence>
<proteinExistence type="predicted"/>
<dbReference type="PATRIC" id="fig|480.237.peg.312"/>
<keyword evidence="3" id="KW-1185">Reference proteome</keyword>